<organism evidence="6 7">
    <name type="scientific">Digitaria exilis</name>
    <dbReference type="NCBI Taxonomy" id="1010633"/>
    <lineage>
        <taxon>Eukaryota</taxon>
        <taxon>Viridiplantae</taxon>
        <taxon>Streptophyta</taxon>
        <taxon>Embryophyta</taxon>
        <taxon>Tracheophyta</taxon>
        <taxon>Spermatophyta</taxon>
        <taxon>Magnoliopsida</taxon>
        <taxon>Liliopsida</taxon>
        <taxon>Poales</taxon>
        <taxon>Poaceae</taxon>
        <taxon>PACMAD clade</taxon>
        <taxon>Panicoideae</taxon>
        <taxon>Panicodae</taxon>
        <taxon>Paniceae</taxon>
        <taxon>Anthephorinae</taxon>
        <taxon>Digitaria</taxon>
    </lineage>
</organism>
<feature type="domain" description="RING-type" evidence="5">
    <location>
        <begin position="128"/>
        <end position="169"/>
    </location>
</feature>
<protein>
    <recommendedName>
        <fullName evidence="5">RING-type domain-containing protein</fullName>
    </recommendedName>
</protein>
<dbReference type="PROSITE" id="PS50089">
    <property type="entry name" value="ZF_RING_2"/>
    <property type="match status" value="1"/>
</dbReference>
<dbReference type="AlphaFoldDB" id="A0A835B304"/>
<dbReference type="EMBL" id="JACEFO010002065">
    <property type="protein sequence ID" value="KAF8686227.1"/>
    <property type="molecule type" value="Genomic_DNA"/>
</dbReference>
<evidence type="ECO:0000256" key="4">
    <source>
        <dbReference type="PROSITE-ProRule" id="PRU00175"/>
    </source>
</evidence>
<keyword evidence="3" id="KW-0862">Zinc</keyword>
<sequence length="174" mass="20056">MQRGGRVLMYPPIHEEIDEWGLVDLVYRVVFRDGRSEVIGFVDPLPREEAHQQVREILQRGLRNGRYQESQFYPQDPNDMYAQQLPQHYGGLEEDRDAAHRHGCSGGVPASGEAILNLRETSMDEGECSVCLMEFEVGSKVRLMPCSHWFHEHCIFSWLQISHVCPLCRFALPT</sequence>
<dbReference type="PANTHER" id="PTHR15710">
    <property type="entry name" value="E3 UBIQUITIN-PROTEIN LIGASE PRAJA"/>
    <property type="match status" value="1"/>
</dbReference>
<evidence type="ECO:0000256" key="1">
    <source>
        <dbReference type="ARBA" id="ARBA00022723"/>
    </source>
</evidence>
<keyword evidence="7" id="KW-1185">Reference proteome</keyword>
<gene>
    <name evidence="6" type="ORF">HU200_043609</name>
</gene>
<dbReference type="Gene3D" id="3.30.40.10">
    <property type="entry name" value="Zinc/RING finger domain, C3HC4 (zinc finger)"/>
    <property type="match status" value="1"/>
</dbReference>
<name>A0A835B304_9POAL</name>
<reference evidence="6" key="1">
    <citation type="submission" date="2020-07" db="EMBL/GenBank/DDBJ databases">
        <title>Genome sequence and genetic diversity analysis of an under-domesticated orphan crop, white fonio (Digitaria exilis).</title>
        <authorList>
            <person name="Bennetzen J.L."/>
            <person name="Chen S."/>
            <person name="Ma X."/>
            <person name="Wang X."/>
            <person name="Yssel A.E.J."/>
            <person name="Chaluvadi S.R."/>
            <person name="Johnson M."/>
            <person name="Gangashetty P."/>
            <person name="Hamidou F."/>
            <person name="Sanogo M.D."/>
            <person name="Zwaenepoel A."/>
            <person name="Wallace J."/>
            <person name="Van De Peer Y."/>
            <person name="Van Deynze A."/>
        </authorList>
    </citation>
    <scope>NUCLEOTIDE SEQUENCE</scope>
    <source>
        <tissue evidence="6">Leaves</tissue>
    </source>
</reference>
<dbReference type="PANTHER" id="PTHR15710:SF77">
    <property type="entry name" value="RING-H2 FINGER PROTEIN ATL21B"/>
    <property type="match status" value="1"/>
</dbReference>
<dbReference type="InterPro" id="IPR013083">
    <property type="entry name" value="Znf_RING/FYVE/PHD"/>
</dbReference>
<dbReference type="GO" id="GO:0008270">
    <property type="term" value="F:zinc ion binding"/>
    <property type="evidence" value="ECO:0007669"/>
    <property type="project" value="UniProtKB-KW"/>
</dbReference>
<dbReference type="Pfam" id="PF13639">
    <property type="entry name" value="zf-RING_2"/>
    <property type="match status" value="1"/>
</dbReference>
<dbReference type="GO" id="GO:0005737">
    <property type="term" value="C:cytoplasm"/>
    <property type="evidence" value="ECO:0007669"/>
    <property type="project" value="TreeGrafter"/>
</dbReference>
<evidence type="ECO:0000256" key="3">
    <source>
        <dbReference type="ARBA" id="ARBA00022833"/>
    </source>
</evidence>
<dbReference type="SMART" id="SM00184">
    <property type="entry name" value="RING"/>
    <property type="match status" value="1"/>
</dbReference>
<dbReference type="GO" id="GO:0061630">
    <property type="term" value="F:ubiquitin protein ligase activity"/>
    <property type="evidence" value="ECO:0007669"/>
    <property type="project" value="TreeGrafter"/>
</dbReference>
<accession>A0A835B304</accession>
<evidence type="ECO:0000313" key="7">
    <source>
        <dbReference type="Proteomes" id="UP000636709"/>
    </source>
</evidence>
<evidence type="ECO:0000259" key="5">
    <source>
        <dbReference type="PROSITE" id="PS50089"/>
    </source>
</evidence>
<proteinExistence type="predicted"/>
<dbReference type="InterPro" id="IPR001841">
    <property type="entry name" value="Znf_RING"/>
</dbReference>
<keyword evidence="2 4" id="KW-0863">Zinc-finger</keyword>
<keyword evidence="1" id="KW-0479">Metal-binding</keyword>
<evidence type="ECO:0000256" key="2">
    <source>
        <dbReference type="ARBA" id="ARBA00022771"/>
    </source>
</evidence>
<comment type="caution">
    <text evidence="6">The sequence shown here is derived from an EMBL/GenBank/DDBJ whole genome shotgun (WGS) entry which is preliminary data.</text>
</comment>
<dbReference type="GO" id="GO:0016567">
    <property type="term" value="P:protein ubiquitination"/>
    <property type="evidence" value="ECO:0007669"/>
    <property type="project" value="TreeGrafter"/>
</dbReference>
<dbReference type="SUPFAM" id="SSF57850">
    <property type="entry name" value="RING/U-box"/>
    <property type="match status" value="1"/>
</dbReference>
<dbReference type="Proteomes" id="UP000636709">
    <property type="component" value="Unassembled WGS sequence"/>
</dbReference>
<dbReference type="OrthoDB" id="3365801at2759"/>
<evidence type="ECO:0000313" key="6">
    <source>
        <dbReference type="EMBL" id="KAF8686227.1"/>
    </source>
</evidence>